<proteinExistence type="predicted"/>
<feature type="domain" description="Glycosyl transferase family 1" evidence="3">
    <location>
        <begin position="228"/>
        <end position="368"/>
    </location>
</feature>
<accession>A0A1V9GBA2</accession>
<name>A0A1V9GBA2_9BACT</name>
<dbReference type="AlphaFoldDB" id="A0A1V9GBA2"/>
<dbReference type="GO" id="GO:0016757">
    <property type="term" value="F:glycosyltransferase activity"/>
    <property type="evidence" value="ECO:0007669"/>
    <property type="project" value="UniProtKB-KW"/>
</dbReference>
<organism evidence="4 5">
    <name type="scientific">Niastella populi</name>
    <dbReference type="NCBI Taxonomy" id="550983"/>
    <lineage>
        <taxon>Bacteria</taxon>
        <taxon>Pseudomonadati</taxon>
        <taxon>Bacteroidota</taxon>
        <taxon>Chitinophagia</taxon>
        <taxon>Chitinophagales</taxon>
        <taxon>Chitinophagaceae</taxon>
        <taxon>Niastella</taxon>
    </lineage>
</organism>
<protein>
    <recommendedName>
        <fullName evidence="3">Glycosyl transferase family 1 domain-containing protein</fullName>
    </recommendedName>
</protein>
<dbReference type="STRING" id="550983.A4R26_32615"/>
<dbReference type="PANTHER" id="PTHR12526:SF629">
    <property type="entry name" value="TEICHURONIC ACID BIOSYNTHESIS GLYCOSYLTRANSFERASE TUAH-RELATED"/>
    <property type="match status" value="1"/>
</dbReference>
<dbReference type="SUPFAM" id="SSF53756">
    <property type="entry name" value="UDP-Glycosyltransferase/glycogen phosphorylase"/>
    <property type="match status" value="1"/>
</dbReference>
<keyword evidence="1" id="KW-0328">Glycosyltransferase</keyword>
<evidence type="ECO:0000256" key="1">
    <source>
        <dbReference type="ARBA" id="ARBA00022676"/>
    </source>
</evidence>
<reference evidence="5" key="1">
    <citation type="submission" date="2016-04" db="EMBL/GenBank/DDBJ databases">
        <authorList>
            <person name="Chen L."/>
            <person name="Zhuang W."/>
            <person name="Wang G."/>
        </authorList>
    </citation>
    <scope>NUCLEOTIDE SEQUENCE [LARGE SCALE GENOMIC DNA]</scope>
    <source>
        <strain evidence="5">208</strain>
    </source>
</reference>
<dbReference type="EMBL" id="LWBP01000007">
    <property type="protein sequence ID" value="OQP67832.1"/>
    <property type="molecule type" value="Genomic_DNA"/>
</dbReference>
<dbReference type="RefSeq" id="WP_081160676.1">
    <property type="nucleotide sequence ID" value="NZ_LWBP01000007.1"/>
</dbReference>
<dbReference type="Gene3D" id="3.40.50.2000">
    <property type="entry name" value="Glycogen Phosphorylase B"/>
    <property type="match status" value="2"/>
</dbReference>
<keyword evidence="2" id="KW-0808">Transferase</keyword>
<evidence type="ECO:0000313" key="4">
    <source>
        <dbReference type="EMBL" id="OQP67832.1"/>
    </source>
</evidence>
<evidence type="ECO:0000259" key="3">
    <source>
        <dbReference type="Pfam" id="PF00534"/>
    </source>
</evidence>
<dbReference type="Pfam" id="PF00534">
    <property type="entry name" value="Glycos_transf_1"/>
    <property type="match status" value="1"/>
</dbReference>
<evidence type="ECO:0000313" key="5">
    <source>
        <dbReference type="Proteomes" id="UP000192276"/>
    </source>
</evidence>
<dbReference type="Proteomes" id="UP000192276">
    <property type="component" value="Unassembled WGS sequence"/>
</dbReference>
<dbReference type="OrthoDB" id="9790710at2"/>
<comment type="caution">
    <text evidence="4">The sequence shown here is derived from an EMBL/GenBank/DDBJ whole genome shotgun (WGS) entry which is preliminary data.</text>
</comment>
<gene>
    <name evidence="4" type="ORF">A4R26_32615</name>
</gene>
<keyword evidence="5" id="KW-1185">Reference proteome</keyword>
<dbReference type="PANTHER" id="PTHR12526">
    <property type="entry name" value="GLYCOSYLTRANSFERASE"/>
    <property type="match status" value="1"/>
</dbReference>
<sequence>MKLLFFTESYPYGYGELWKTNELNVLKNFFEHIIVIPLSFAGNRTPVPFINGIEYVEPLFQSDFPVVSSKQKILSVFFSRHIGHFLKEAWTEKVYLSLDKTKKWLEESFKIISITDNSRFRQLIKSVDKNSVVYFYWGRGISEIMAVMKPKSYKTVSRFHGYDLYRERNNGYIPYQRAQIKNIDFSLACSHIGMKTLQRYHPFLRKKISVARIGTISKGLSVPSTDEYLRIVSCSFLHKVKRVEIIAEAMKYLNIKVQWTHIGGGEGLMEIKKIVDEVGDNVRISLQGSMSNEEVISYYVNNQVDLFINVSESEGVPVSIMEALAAGIPVMATNVGGTSEIVNEKSGILLPADITPRGLAGEIEKFSAFSREQKDEKRKWAFEKYNEMCNAEKLAKEFATFLLN</sequence>
<evidence type="ECO:0000256" key="2">
    <source>
        <dbReference type="ARBA" id="ARBA00022679"/>
    </source>
</evidence>
<dbReference type="InterPro" id="IPR001296">
    <property type="entry name" value="Glyco_trans_1"/>
</dbReference>